<comment type="caution">
    <text evidence="4">The sequence shown here is derived from an EMBL/GenBank/DDBJ whole genome shotgun (WGS) entry which is preliminary data.</text>
</comment>
<feature type="compositionally biased region" description="Polar residues" evidence="1">
    <location>
        <begin position="340"/>
        <end position="361"/>
    </location>
</feature>
<protein>
    <recommendedName>
        <fullName evidence="3">TmcB/TmcC TPR repeats domain-containing protein</fullName>
    </recommendedName>
</protein>
<evidence type="ECO:0000313" key="5">
    <source>
        <dbReference type="Proteomes" id="UP000324800"/>
    </source>
</evidence>
<proteinExistence type="predicted"/>
<dbReference type="EMBL" id="SNRW01000402">
    <property type="protein sequence ID" value="KAA6401363.1"/>
    <property type="molecule type" value="Genomic_DNA"/>
</dbReference>
<evidence type="ECO:0000256" key="2">
    <source>
        <dbReference type="SAM" id="Phobius"/>
    </source>
</evidence>
<evidence type="ECO:0000256" key="1">
    <source>
        <dbReference type="SAM" id="MobiDB-lite"/>
    </source>
</evidence>
<dbReference type="Proteomes" id="UP000324800">
    <property type="component" value="Unassembled WGS sequence"/>
</dbReference>
<evidence type="ECO:0000313" key="4">
    <source>
        <dbReference type="EMBL" id="KAA6401363.1"/>
    </source>
</evidence>
<feature type="transmembrane region" description="Helical" evidence="2">
    <location>
        <begin position="602"/>
        <end position="624"/>
    </location>
</feature>
<accession>A0A5J4X2U9</accession>
<name>A0A5J4X2U9_9EUKA</name>
<dbReference type="InterPro" id="IPR057352">
    <property type="entry name" value="TPR_TmcB/C"/>
</dbReference>
<gene>
    <name evidence="4" type="ORF">EZS28_003108</name>
</gene>
<keyword evidence="2" id="KW-0812">Transmembrane</keyword>
<feature type="compositionally biased region" description="Basic and acidic residues" evidence="1">
    <location>
        <begin position="321"/>
        <end position="336"/>
    </location>
</feature>
<dbReference type="Pfam" id="PF25474">
    <property type="entry name" value="TPR_TmcB"/>
    <property type="match status" value="1"/>
</dbReference>
<dbReference type="AlphaFoldDB" id="A0A5J4X2U9"/>
<evidence type="ECO:0000259" key="3">
    <source>
        <dbReference type="Pfam" id="PF25474"/>
    </source>
</evidence>
<organism evidence="4 5">
    <name type="scientific">Streblomastix strix</name>
    <dbReference type="NCBI Taxonomy" id="222440"/>
    <lineage>
        <taxon>Eukaryota</taxon>
        <taxon>Metamonada</taxon>
        <taxon>Preaxostyla</taxon>
        <taxon>Oxymonadida</taxon>
        <taxon>Streblomastigidae</taxon>
        <taxon>Streblomastix</taxon>
    </lineage>
</organism>
<sequence>MEDFVADTPLIIHDIVKHWNSVDEIEPSLRFLTCPEISFHQEIIDFVAQLHQSIIRRERFMYSSEERINYSLFLHDFQGDAVKMSVELTHANEMQPSWTNRWISYLSMKELERLVVAHKNSMHNQGCQQYQGTFNETRAALEKLASSAGIKIISEYDQMAKLVKIINGGEKEAAAQSVKDIEANNQNVEDDGGGIFSGEDQYTQTNQGSNPMLNAYYVHTQLAKAERYFEIARGNASMMWSLLTRRNVDVARVMQHASLTVVNAGLSRDIYSAVLENHSDNPTAIRQYATLLRFIYCDEEMASLLFKEADSLEDIHDNENDDVKPFLGKEDNKNKNNNDAINSAQSTAPPSPNPDNESQMQDKIKKRKYTSTGIVTAKEHRVGEFDPESTIVPDESQLIDQIKGIHSDAYVNRLASSATVNFPYIVAEELKMIVRIFHNNLEKNASLGILILIDQIPETGLQNFQSETQSNGIKVTYSHAFLKAESTAQHLQREQRIEDLKQRLKHLNGASEDDDINEVCSDDSRLPGISMPFFGLVELLQRYIDMTMRMTRIEDFTDDDFPKAFEYVAMAGAYDISAGLVEIGDYFQQVLDEFRQNSIDTILILFIMIAAVIFLICIIFIIPVPSHLSEIGKISSQMQELINAKQVVLIAVVKSEAEKIVAANSRATSRQPMSQDLQDCSDIGQTETFKANFNN</sequence>
<feature type="region of interest" description="Disordered" evidence="1">
    <location>
        <begin position="321"/>
        <end position="366"/>
    </location>
</feature>
<feature type="domain" description="TmcB/TmcC TPR repeats" evidence="3">
    <location>
        <begin position="215"/>
        <end position="314"/>
    </location>
</feature>
<keyword evidence="2" id="KW-0472">Membrane</keyword>
<keyword evidence="2" id="KW-1133">Transmembrane helix</keyword>
<reference evidence="4 5" key="1">
    <citation type="submission" date="2019-03" db="EMBL/GenBank/DDBJ databases">
        <title>Single cell metagenomics reveals metabolic interactions within the superorganism composed of flagellate Streblomastix strix and complex community of Bacteroidetes bacteria on its surface.</title>
        <authorList>
            <person name="Treitli S.C."/>
            <person name="Kolisko M."/>
            <person name="Husnik F."/>
            <person name="Keeling P."/>
            <person name="Hampl V."/>
        </authorList>
    </citation>
    <scope>NUCLEOTIDE SEQUENCE [LARGE SCALE GENOMIC DNA]</scope>
    <source>
        <strain evidence="4">ST1C</strain>
    </source>
</reference>